<evidence type="ECO:0000256" key="1">
    <source>
        <dbReference type="ARBA" id="ARBA00023015"/>
    </source>
</evidence>
<evidence type="ECO:0000256" key="3">
    <source>
        <dbReference type="ARBA" id="ARBA00023163"/>
    </source>
</evidence>
<dbReference type="Proteomes" id="UP000050398">
    <property type="component" value="Unassembled WGS sequence"/>
</dbReference>
<reference evidence="5 6" key="1">
    <citation type="submission" date="2015-08" db="EMBL/GenBank/DDBJ databases">
        <title>Draft Genome Sequence of Bacillus vietnamensis UCD-SED5.</title>
        <authorList>
            <person name="Lee R.D."/>
            <person name="Jospin G."/>
            <person name="Lang J.M."/>
            <person name="Coil D.A."/>
            <person name="Eisen J.A."/>
        </authorList>
    </citation>
    <scope>NUCLEOTIDE SEQUENCE [LARGE SCALE GENOMIC DNA]</scope>
    <source>
        <strain evidence="5 6">UCD-SED5</strain>
    </source>
</reference>
<dbReference type="PATRIC" id="fig|218284.4.peg.898"/>
<dbReference type="EMBL" id="LIXZ01000002">
    <property type="protein sequence ID" value="KPL60950.1"/>
    <property type="molecule type" value="Genomic_DNA"/>
</dbReference>
<feature type="domain" description="HTH marR-type" evidence="4">
    <location>
        <begin position="1"/>
        <end position="132"/>
    </location>
</feature>
<evidence type="ECO:0000256" key="2">
    <source>
        <dbReference type="ARBA" id="ARBA00023125"/>
    </source>
</evidence>
<dbReference type="RefSeq" id="WP_060671148.1">
    <property type="nucleotide sequence ID" value="NZ_LIXZ01000002.1"/>
</dbReference>
<organism evidence="5 6">
    <name type="scientific">Rossellomorea vietnamensis</name>
    <dbReference type="NCBI Taxonomy" id="218284"/>
    <lineage>
        <taxon>Bacteria</taxon>
        <taxon>Bacillati</taxon>
        <taxon>Bacillota</taxon>
        <taxon>Bacilli</taxon>
        <taxon>Bacillales</taxon>
        <taxon>Bacillaceae</taxon>
        <taxon>Rossellomorea</taxon>
    </lineage>
</organism>
<dbReference type="CDD" id="cd00090">
    <property type="entry name" value="HTH_ARSR"/>
    <property type="match status" value="1"/>
</dbReference>
<dbReference type="SUPFAM" id="SSF46785">
    <property type="entry name" value="Winged helix' DNA-binding domain"/>
    <property type="match status" value="1"/>
</dbReference>
<dbReference type="AlphaFoldDB" id="A0A0P6W5I1"/>
<evidence type="ECO:0000313" key="5">
    <source>
        <dbReference type="EMBL" id="KPL60950.1"/>
    </source>
</evidence>
<accession>A0A0P6W5I1</accession>
<dbReference type="InterPro" id="IPR036390">
    <property type="entry name" value="WH_DNA-bd_sf"/>
</dbReference>
<comment type="caution">
    <text evidence="5">The sequence shown here is derived from an EMBL/GenBank/DDBJ whole genome shotgun (WGS) entry which is preliminary data.</text>
</comment>
<keyword evidence="2" id="KW-0238">DNA-binding</keyword>
<proteinExistence type="predicted"/>
<sequence length="138" mass="16095">MKDKLKLLNQYWTDIYFHLHYLHREKISHQVVRILQLVDKKSGVGVNEIASYLQVSHNTASEHVKRTIEKGYLVKVRDPHDERKVILSLTESGEEVLYRNTSLDEEKLGKVLEQLNENEGELVEQALKILSKRAKECT</sequence>
<dbReference type="InterPro" id="IPR039422">
    <property type="entry name" value="MarR/SlyA-like"/>
</dbReference>
<dbReference type="InterPro" id="IPR000835">
    <property type="entry name" value="HTH_MarR-typ"/>
</dbReference>
<dbReference type="OrthoDB" id="2376601at2"/>
<protein>
    <submittedName>
        <fullName evidence="5">MarR family transcriptional regulator</fullName>
    </submittedName>
</protein>
<keyword evidence="3" id="KW-0804">Transcription</keyword>
<dbReference type="Pfam" id="PF22381">
    <property type="entry name" value="Staph_reg_Sar_Rot"/>
    <property type="match status" value="1"/>
</dbReference>
<keyword evidence="1" id="KW-0805">Transcription regulation</keyword>
<dbReference type="GO" id="GO:0003677">
    <property type="term" value="F:DNA binding"/>
    <property type="evidence" value="ECO:0007669"/>
    <property type="project" value="UniProtKB-KW"/>
</dbReference>
<evidence type="ECO:0000313" key="6">
    <source>
        <dbReference type="Proteomes" id="UP000050398"/>
    </source>
</evidence>
<dbReference type="InterPro" id="IPR055166">
    <property type="entry name" value="Transc_reg_Sar_Rot_HTH"/>
</dbReference>
<gene>
    <name evidence="5" type="ORF">AM506_04265</name>
</gene>
<dbReference type="PANTHER" id="PTHR33164">
    <property type="entry name" value="TRANSCRIPTIONAL REGULATOR, MARR FAMILY"/>
    <property type="match status" value="1"/>
</dbReference>
<dbReference type="PANTHER" id="PTHR33164:SF89">
    <property type="entry name" value="MARR FAMILY REGULATORY PROTEIN"/>
    <property type="match status" value="1"/>
</dbReference>
<evidence type="ECO:0000259" key="4">
    <source>
        <dbReference type="PROSITE" id="PS50995"/>
    </source>
</evidence>
<dbReference type="InterPro" id="IPR036388">
    <property type="entry name" value="WH-like_DNA-bd_sf"/>
</dbReference>
<dbReference type="InterPro" id="IPR011991">
    <property type="entry name" value="ArsR-like_HTH"/>
</dbReference>
<dbReference type="GO" id="GO:0003700">
    <property type="term" value="F:DNA-binding transcription factor activity"/>
    <property type="evidence" value="ECO:0007669"/>
    <property type="project" value="InterPro"/>
</dbReference>
<dbReference type="GO" id="GO:0006950">
    <property type="term" value="P:response to stress"/>
    <property type="evidence" value="ECO:0007669"/>
    <property type="project" value="TreeGrafter"/>
</dbReference>
<dbReference type="PROSITE" id="PS50995">
    <property type="entry name" value="HTH_MARR_2"/>
    <property type="match status" value="1"/>
</dbReference>
<dbReference type="SMART" id="SM00347">
    <property type="entry name" value="HTH_MARR"/>
    <property type="match status" value="1"/>
</dbReference>
<name>A0A0P6W5I1_9BACI</name>
<dbReference type="Gene3D" id="1.10.10.10">
    <property type="entry name" value="Winged helix-like DNA-binding domain superfamily/Winged helix DNA-binding domain"/>
    <property type="match status" value="1"/>
</dbReference>